<proteinExistence type="predicted"/>
<name>A0ABN0BKN2_BACFG</name>
<protein>
    <submittedName>
        <fullName evidence="1">Uncharacterized protein</fullName>
    </submittedName>
</protein>
<dbReference type="EMBL" id="EQ973213">
    <property type="protein sequence ID" value="EFR53404.1"/>
    <property type="molecule type" value="Genomic_DNA"/>
</dbReference>
<sequence>MQPVSNIPGNCHLSAELSLAIAFKTTINNKNEKSSVFFGLFDYWPFTITIPAIIGR</sequence>
<evidence type="ECO:0000313" key="1">
    <source>
        <dbReference type="EMBL" id="EFR53404.1"/>
    </source>
</evidence>
<organism evidence="1 2">
    <name type="scientific">Bacteroides fragilis 3_1_12</name>
    <dbReference type="NCBI Taxonomy" id="457424"/>
    <lineage>
        <taxon>Bacteria</taxon>
        <taxon>Pseudomonadati</taxon>
        <taxon>Bacteroidota</taxon>
        <taxon>Bacteroidia</taxon>
        <taxon>Bacteroidales</taxon>
        <taxon>Bacteroidaceae</taxon>
        <taxon>Bacteroides</taxon>
    </lineage>
</organism>
<accession>A0ABN0BKN2</accession>
<dbReference type="Proteomes" id="UP000005101">
    <property type="component" value="Unassembled WGS sequence"/>
</dbReference>
<reference evidence="1 2" key="1">
    <citation type="submission" date="2008-12" db="EMBL/GenBank/DDBJ databases">
        <title>Annotation of Bacteroides fragilis strain 3_1_12.</title>
        <authorList>
            <consortium name="The Broad Institute Genome Sequencing Platform"/>
            <person name="Ward D."/>
            <person name="Young S.K."/>
            <person name="Kodira C.D."/>
            <person name="Zeng Q."/>
            <person name="Koehrsen M."/>
            <person name="Alvarado L."/>
            <person name="Berlin A."/>
            <person name="Borenstein D."/>
            <person name="Chen Z."/>
            <person name="Engels R."/>
            <person name="Freedman E."/>
            <person name="Gellesch M."/>
            <person name="Goldberg J."/>
            <person name="Griggs A."/>
            <person name="Gujja S."/>
            <person name="Heiman D."/>
            <person name="Hepburn T."/>
            <person name="Howarth C."/>
            <person name="Jen D."/>
            <person name="Larson L."/>
            <person name="Lewis B."/>
            <person name="Mehta T."/>
            <person name="Park D."/>
            <person name="Pearson M."/>
            <person name="Roberts A."/>
            <person name="Saif S."/>
            <person name="Shea T."/>
            <person name="Shenoy N."/>
            <person name="Sisk P."/>
            <person name="Stolte C."/>
            <person name="Sykes S."/>
            <person name="Walk T."/>
            <person name="White J."/>
            <person name="Yandava C."/>
            <person name="Allen-Vercoe E."/>
            <person name="Strauss J."/>
            <person name="Ambrose C."/>
            <person name="Lander E."/>
            <person name="Nusbaum C."/>
            <person name="Galagan J."/>
            <person name="Birren B."/>
        </authorList>
    </citation>
    <scope>NUCLEOTIDE SEQUENCE [LARGE SCALE GENOMIC DNA]</scope>
    <source>
        <strain evidence="1 2">3_1_12</strain>
    </source>
</reference>
<gene>
    <name evidence="1" type="ORF">BFAG_02099</name>
</gene>
<evidence type="ECO:0000313" key="2">
    <source>
        <dbReference type="Proteomes" id="UP000005101"/>
    </source>
</evidence>
<keyword evidence="2" id="KW-1185">Reference proteome</keyword>